<name>R9GNQ2_9SPHI</name>
<dbReference type="GO" id="GO:0008236">
    <property type="term" value="F:serine-type peptidase activity"/>
    <property type="evidence" value="ECO:0007669"/>
    <property type="project" value="InterPro"/>
</dbReference>
<feature type="domain" description="Dipeptidylpeptidase IV N-terminal" evidence="2">
    <location>
        <begin position="83"/>
        <end position="435"/>
    </location>
</feature>
<protein>
    <submittedName>
        <fullName evidence="3">Dipeptidyl peptidase IV</fullName>
    </submittedName>
</protein>
<dbReference type="STRING" id="1150600.ADIARSV_3432"/>
<dbReference type="Pfam" id="PF00930">
    <property type="entry name" value="DPPIV_N"/>
    <property type="match status" value="1"/>
</dbReference>
<dbReference type="InterPro" id="IPR029058">
    <property type="entry name" value="AB_hydrolase_fold"/>
</dbReference>
<dbReference type="GO" id="GO:0006508">
    <property type="term" value="P:proteolysis"/>
    <property type="evidence" value="ECO:0007669"/>
    <property type="project" value="InterPro"/>
</dbReference>
<evidence type="ECO:0000313" key="3">
    <source>
        <dbReference type="EMBL" id="EOR93353.1"/>
    </source>
</evidence>
<sequence>MPIIKTSYLTLFFVVFIFYCANAQFGQKTQWTKDGYGFYSISGNEIVQRDVKDPSKQITVLNNLMLTPTGSSIPLQVRRFQFSKDENKILIHTNTKKVWRYDTRGDYWVYDRTAKTLKKLGDSRPESSLMFAKFSPDGTKAAYVSGHNLFTEELSTGTIKQLTQDGTDRMINGTFDWAYEEEFGCRDGFRWSADGEKIAYWKIDARSIRNYLMLNTTDSTYSFTIPVEYPKAGEDPSACRLAVVDVNTGKSTLMNVPGDPIQHYIPRMEWSSNSNQLIIQQLNRKQNESRILLCNATDGSSKVIYTERDAAWIDIKSRWSADDPTGWEWINKGKEFIWVSEKDGWRHLYRVNLAGKETLITKGNFDVITISLIDEKAGYVYFMASPDNATQDYLYRISLSGGKATRISPASQSGTHKYDVSPNGKISLHSFSNTSMSTTAQVVSLPEHRELLSGNTTTSTNLAKTEFFKVKTVDGVEMDGWMVKPLNFDPKKKYPVLFYVYGEPASQTVTDRFGTGLNREYVGDMAADGYIYMSIENRGAPAPKGREWRKSIYRKIGMQNIRDQAMAAKEILKWPFVDAQRIAVWGWSGGGSSTLNLMFQYPDIYQTGIAVAAVGNQLMYDNIYQERYMGLPQENKEDFINGSPITHAKNLKGNLLYVHGTGDDNVHYQNAEMLINELVKNKKQFSLMSYPNRSHSINEGDGTSEHLAELFTRFLKEHCPPGARAVSIEHL</sequence>
<dbReference type="eggNOG" id="COG1506">
    <property type="taxonomic scope" value="Bacteria"/>
</dbReference>
<dbReference type="GO" id="GO:0008239">
    <property type="term" value="F:dipeptidyl-peptidase activity"/>
    <property type="evidence" value="ECO:0007669"/>
    <property type="project" value="TreeGrafter"/>
</dbReference>
<dbReference type="OrthoDB" id="9777457at2"/>
<dbReference type="InterPro" id="IPR002469">
    <property type="entry name" value="Peptidase_S9B_N"/>
</dbReference>
<dbReference type="SUPFAM" id="SSF53474">
    <property type="entry name" value="alpha/beta-Hydrolases"/>
    <property type="match status" value="1"/>
</dbReference>
<feature type="domain" description="Peptidase S9 prolyl oligopeptidase catalytic" evidence="1">
    <location>
        <begin position="525"/>
        <end position="718"/>
    </location>
</feature>
<keyword evidence="4" id="KW-1185">Reference proteome</keyword>
<gene>
    <name evidence="3" type="ORF">ADIARSV_3432</name>
</gene>
<dbReference type="Proteomes" id="UP000014174">
    <property type="component" value="Unassembled WGS sequence"/>
</dbReference>
<dbReference type="PATRIC" id="fig|1150600.3.peg.3400"/>
<comment type="caution">
    <text evidence="3">The sequence shown here is derived from an EMBL/GenBank/DDBJ whole genome shotgun (WGS) entry which is preliminary data.</text>
</comment>
<dbReference type="eggNOG" id="COG0823">
    <property type="taxonomic scope" value="Bacteria"/>
</dbReference>
<dbReference type="Gene3D" id="3.40.50.1820">
    <property type="entry name" value="alpha/beta hydrolase"/>
    <property type="match status" value="1"/>
</dbReference>
<accession>R9GNQ2</accession>
<evidence type="ECO:0000313" key="4">
    <source>
        <dbReference type="Proteomes" id="UP000014174"/>
    </source>
</evidence>
<dbReference type="InterPro" id="IPR050278">
    <property type="entry name" value="Serine_Prot_S9B/DPPIV"/>
</dbReference>
<reference evidence="3 4" key="1">
    <citation type="journal article" date="2013" name="Genome Announc.">
        <title>Draft Genome Sequence of Arcticibacter svalbardensis Strain MN12-7T, a Member of the Family Sphingobacteriaceae Isolated from an Arctic Soil Sample.</title>
        <authorList>
            <person name="Shivaji S."/>
            <person name="Ara S."/>
            <person name="Prasad S."/>
            <person name="Manasa B.P."/>
            <person name="Begum Z."/>
            <person name="Singh A."/>
            <person name="Kumar Pinnaka A."/>
        </authorList>
    </citation>
    <scope>NUCLEOTIDE SEQUENCE [LARGE SCALE GENOMIC DNA]</scope>
    <source>
        <strain evidence="3 4">MN12-7</strain>
    </source>
</reference>
<dbReference type="RefSeq" id="WP_016196660.1">
    <property type="nucleotide sequence ID" value="NZ_AQPN01000116.1"/>
</dbReference>
<dbReference type="SUPFAM" id="SSF82171">
    <property type="entry name" value="DPP6 N-terminal domain-like"/>
    <property type="match status" value="1"/>
</dbReference>
<dbReference type="AlphaFoldDB" id="R9GNQ2"/>
<proteinExistence type="predicted"/>
<evidence type="ECO:0000259" key="1">
    <source>
        <dbReference type="Pfam" id="PF00326"/>
    </source>
</evidence>
<dbReference type="InterPro" id="IPR001375">
    <property type="entry name" value="Peptidase_S9_cat"/>
</dbReference>
<dbReference type="Gene3D" id="2.140.10.30">
    <property type="entry name" value="Dipeptidylpeptidase IV, N-terminal domain"/>
    <property type="match status" value="1"/>
</dbReference>
<dbReference type="PANTHER" id="PTHR11731:SF193">
    <property type="entry name" value="DIPEPTIDYL PEPTIDASE 9"/>
    <property type="match status" value="1"/>
</dbReference>
<dbReference type="Pfam" id="PF00326">
    <property type="entry name" value="Peptidase_S9"/>
    <property type="match status" value="1"/>
</dbReference>
<organism evidence="3 4">
    <name type="scientific">Arcticibacter svalbardensis MN12-7</name>
    <dbReference type="NCBI Taxonomy" id="1150600"/>
    <lineage>
        <taxon>Bacteria</taxon>
        <taxon>Pseudomonadati</taxon>
        <taxon>Bacteroidota</taxon>
        <taxon>Sphingobacteriia</taxon>
        <taxon>Sphingobacteriales</taxon>
        <taxon>Sphingobacteriaceae</taxon>
        <taxon>Arcticibacter</taxon>
    </lineage>
</organism>
<evidence type="ECO:0000259" key="2">
    <source>
        <dbReference type="Pfam" id="PF00930"/>
    </source>
</evidence>
<dbReference type="PANTHER" id="PTHR11731">
    <property type="entry name" value="PROTEASE FAMILY S9B,C DIPEPTIDYL-PEPTIDASE IV-RELATED"/>
    <property type="match status" value="1"/>
</dbReference>
<dbReference type="EMBL" id="AQPN01000116">
    <property type="protein sequence ID" value="EOR93353.1"/>
    <property type="molecule type" value="Genomic_DNA"/>
</dbReference>